<reference evidence="4 5" key="1">
    <citation type="submission" date="2019-04" db="EMBL/GenBank/DDBJ databases">
        <title>Draft genome sequence of Gemmobacter aestuarii sp. nov.</title>
        <authorList>
            <person name="Hameed A."/>
            <person name="Lin S.-Y."/>
            <person name="Shahina M."/>
            <person name="Lai W.-A."/>
            <person name="Young C.-C."/>
        </authorList>
    </citation>
    <scope>NUCLEOTIDE SEQUENCE [LARGE SCALE GENOMIC DNA]</scope>
    <source>
        <strain evidence="4 5">CC-PW-75</strain>
    </source>
</reference>
<evidence type="ECO:0000313" key="4">
    <source>
        <dbReference type="EMBL" id="THD84980.1"/>
    </source>
</evidence>
<dbReference type="PANTHER" id="PTHR30469:SF15">
    <property type="entry name" value="HLYD FAMILY OF SECRETION PROTEINS"/>
    <property type="match status" value="1"/>
</dbReference>
<accession>A0A4S3MR13</accession>
<name>A0A4S3MR13_9RHOB</name>
<dbReference type="EMBL" id="SSND01000001">
    <property type="protein sequence ID" value="THD84980.1"/>
    <property type="molecule type" value="Genomic_DNA"/>
</dbReference>
<dbReference type="Pfam" id="PF25917">
    <property type="entry name" value="BSH_RND"/>
    <property type="match status" value="1"/>
</dbReference>
<dbReference type="GO" id="GO:1990281">
    <property type="term" value="C:efflux pump complex"/>
    <property type="evidence" value="ECO:0007669"/>
    <property type="project" value="TreeGrafter"/>
</dbReference>
<dbReference type="Gene3D" id="1.10.287.470">
    <property type="entry name" value="Helix hairpin bin"/>
    <property type="match status" value="1"/>
</dbReference>
<dbReference type="SUPFAM" id="SSF111369">
    <property type="entry name" value="HlyD-like secretion proteins"/>
    <property type="match status" value="1"/>
</dbReference>
<dbReference type="InterPro" id="IPR058625">
    <property type="entry name" value="MdtA-like_BSH"/>
</dbReference>
<dbReference type="AlphaFoldDB" id="A0A4S3MR13"/>
<evidence type="ECO:0000313" key="5">
    <source>
        <dbReference type="Proteomes" id="UP000309450"/>
    </source>
</evidence>
<keyword evidence="2" id="KW-0175">Coiled coil</keyword>
<proteinExistence type="inferred from homology"/>
<organism evidence="4 5">
    <name type="scientific">Aliigemmobacter aestuarii</name>
    <dbReference type="NCBI Taxonomy" id="1445661"/>
    <lineage>
        <taxon>Bacteria</taxon>
        <taxon>Pseudomonadati</taxon>
        <taxon>Pseudomonadota</taxon>
        <taxon>Alphaproteobacteria</taxon>
        <taxon>Rhodobacterales</taxon>
        <taxon>Paracoccaceae</taxon>
        <taxon>Aliigemmobacter</taxon>
    </lineage>
</organism>
<dbReference type="RefSeq" id="WP_136393358.1">
    <property type="nucleotide sequence ID" value="NZ_SSND01000001.1"/>
</dbReference>
<comment type="similarity">
    <text evidence="1">Belongs to the membrane fusion protein (MFP) (TC 8.A.1) family.</text>
</comment>
<keyword evidence="5" id="KW-1185">Reference proteome</keyword>
<dbReference type="Proteomes" id="UP000309450">
    <property type="component" value="Unassembled WGS sequence"/>
</dbReference>
<dbReference type="GO" id="GO:0015562">
    <property type="term" value="F:efflux transmembrane transporter activity"/>
    <property type="evidence" value="ECO:0007669"/>
    <property type="project" value="TreeGrafter"/>
</dbReference>
<evidence type="ECO:0000256" key="1">
    <source>
        <dbReference type="ARBA" id="ARBA00009477"/>
    </source>
</evidence>
<dbReference type="NCBIfam" id="TIGR01730">
    <property type="entry name" value="RND_mfp"/>
    <property type="match status" value="1"/>
</dbReference>
<sequence>MFRLLTASALVSLSLATPSPGQEITLSPTAVTEWKAVYGRIESRDRLPARARLGGTLVSLTVTEGDTVEAGQVLAQIVDDKIGFQLSAIDAQLDALRAQFDNARTELTRGEDLLSRGVTTVQRLDQLRTQVDVLSGQIAAQEAQRKVLEQQAAEGAVLAPVSGRVLDVPVAAGAVVMPGEAVATIGGGGTFLRLAVPERHATFLKEGDAIGIETAEGEGSGKLARIYPQIENGRVVADVEVEGLSDAFVDARVLVRLPVAEREALLVPADAVRSHSGLDMVAVRSGDAILTRAVVIGAAHEAEGNAMVEVLSGLVAGDVVVTDHE</sequence>
<dbReference type="Gene3D" id="2.40.420.20">
    <property type="match status" value="1"/>
</dbReference>
<dbReference type="OrthoDB" id="7914255at2"/>
<feature type="coiled-coil region" evidence="2">
    <location>
        <begin position="86"/>
        <end position="151"/>
    </location>
</feature>
<protein>
    <submittedName>
        <fullName evidence="4">Efflux RND transporter periplasmic adaptor subunit</fullName>
    </submittedName>
</protein>
<dbReference type="PANTHER" id="PTHR30469">
    <property type="entry name" value="MULTIDRUG RESISTANCE PROTEIN MDTA"/>
    <property type="match status" value="1"/>
</dbReference>
<gene>
    <name evidence="4" type="ORF">E7811_04455</name>
</gene>
<evidence type="ECO:0000256" key="2">
    <source>
        <dbReference type="SAM" id="Coils"/>
    </source>
</evidence>
<dbReference type="InterPro" id="IPR006143">
    <property type="entry name" value="RND_pump_MFP"/>
</dbReference>
<dbReference type="Gene3D" id="2.40.50.100">
    <property type="match status" value="1"/>
</dbReference>
<evidence type="ECO:0000259" key="3">
    <source>
        <dbReference type="Pfam" id="PF25917"/>
    </source>
</evidence>
<comment type="caution">
    <text evidence="4">The sequence shown here is derived from an EMBL/GenBank/DDBJ whole genome shotgun (WGS) entry which is preliminary data.</text>
</comment>
<feature type="domain" description="Multidrug resistance protein MdtA-like barrel-sandwich hybrid" evidence="3">
    <location>
        <begin position="50"/>
        <end position="183"/>
    </location>
</feature>